<comment type="caution">
    <text evidence="2">The sequence shown here is derived from an EMBL/GenBank/DDBJ whole genome shotgun (WGS) entry which is preliminary data.</text>
</comment>
<name>A0A8J3R3R3_9ACTN</name>
<dbReference type="RefSeq" id="WP_204009476.1">
    <property type="nucleotide sequence ID" value="NZ_BOOG01000002.1"/>
</dbReference>
<evidence type="ECO:0000313" key="2">
    <source>
        <dbReference type="EMBL" id="GIH67793.1"/>
    </source>
</evidence>
<dbReference type="AlphaFoldDB" id="A0A8J3R3R3"/>
<sequence length="152" mass="16564">MADEHGNPQHQAPEPNPALRSLDPLVGTWNMSGRDFGTGQALNGTMTFEWMDGGFFLIQRVEIDHIADRITGIEIIGHDDASQSLVSRYFDNTGNAFTYTWQVSGETLSIWFGEAGSPAGFKGKFSADGNTISGQWEWPGGGYEATMTRADA</sequence>
<evidence type="ECO:0000256" key="1">
    <source>
        <dbReference type="SAM" id="MobiDB-lite"/>
    </source>
</evidence>
<protein>
    <recommendedName>
        <fullName evidence="4">DUF1579 domain-containing protein</fullName>
    </recommendedName>
</protein>
<keyword evidence="3" id="KW-1185">Reference proteome</keyword>
<dbReference type="EMBL" id="BOOG01000002">
    <property type="protein sequence ID" value="GIH67793.1"/>
    <property type="molecule type" value="Genomic_DNA"/>
</dbReference>
<feature type="region of interest" description="Disordered" evidence="1">
    <location>
        <begin position="1"/>
        <end position="24"/>
    </location>
</feature>
<gene>
    <name evidence="2" type="ORF">Mth01_00460</name>
</gene>
<proteinExistence type="predicted"/>
<dbReference type="Proteomes" id="UP000610966">
    <property type="component" value="Unassembled WGS sequence"/>
</dbReference>
<evidence type="ECO:0000313" key="3">
    <source>
        <dbReference type="Proteomes" id="UP000610966"/>
    </source>
</evidence>
<dbReference type="InterPro" id="IPR011473">
    <property type="entry name" value="DUF1579"/>
</dbReference>
<evidence type="ECO:0008006" key="4">
    <source>
        <dbReference type="Google" id="ProtNLM"/>
    </source>
</evidence>
<organism evidence="2 3">
    <name type="scientific">Sphaerimonospora thailandensis</name>
    <dbReference type="NCBI Taxonomy" id="795644"/>
    <lineage>
        <taxon>Bacteria</taxon>
        <taxon>Bacillati</taxon>
        <taxon>Actinomycetota</taxon>
        <taxon>Actinomycetes</taxon>
        <taxon>Streptosporangiales</taxon>
        <taxon>Streptosporangiaceae</taxon>
        <taxon>Sphaerimonospora</taxon>
    </lineage>
</organism>
<dbReference type="Pfam" id="PF07617">
    <property type="entry name" value="DUF1579"/>
    <property type="match status" value="1"/>
</dbReference>
<reference evidence="2" key="1">
    <citation type="submission" date="2021-01" db="EMBL/GenBank/DDBJ databases">
        <title>Whole genome shotgun sequence of Sphaerimonospora thailandensis NBRC 107569.</title>
        <authorList>
            <person name="Komaki H."/>
            <person name="Tamura T."/>
        </authorList>
    </citation>
    <scope>NUCLEOTIDE SEQUENCE</scope>
    <source>
        <strain evidence="2">NBRC 107569</strain>
    </source>
</reference>
<accession>A0A8J3R3R3</accession>